<dbReference type="InterPro" id="IPR013780">
    <property type="entry name" value="Glyco_hydro_b"/>
</dbReference>
<dbReference type="AlphaFoldDB" id="A0A1M5KC78"/>
<dbReference type="RefSeq" id="WP_073130857.1">
    <property type="nucleotide sequence ID" value="NZ_FQWQ01000001.1"/>
</dbReference>
<evidence type="ECO:0000256" key="2">
    <source>
        <dbReference type="ARBA" id="ARBA00022801"/>
    </source>
</evidence>
<dbReference type="Pfam" id="PF01055">
    <property type="entry name" value="Glyco_hydro_31_2nd"/>
    <property type="match status" value="1"/>
</dbReference>
<reference evidence="9 10" key="1">
    <citation type="submission" date="2016-11" db="EMBL/GenBank/DDBJ databases">
        <authorList>
            <person name="Jaros S."/>
            <person name="Januszkiewicz K."/>
            <person name="Wedrychowicz H."/>
        </authorList>
    </citation>
    <scope>NUCLEOTIDE SEQUENCE [LARGE SCALE GENOMIC DNA]</scope>
    <source>
        <strain evidence="9 10">DSM 24574</strain>
    </source>
</reference>
<dbReference type="Gene3D" id="2.60.40.1180">
    <property type="entry name" value="Golgi alpha-mannosidase II"/>
    <property type="match status" value="2"/>
</dbReference>
<dbReference type="CDD" id="cd06604">
    <property type="entry name" value="GH31_glucosidase_II_MalA"/>
    <property type="match status" value="1"/>
</dbReference>
<keyword evidence="10" id="KW-1185">Reference proteome</keyword>
<dbReference type="Gene3D" id="2.60.40.1760">
    <property type="entry name" value="glycosyl hydrolase (family 31)"/>
    <property type="match status" value="1"/>
</dbReference>
<dbReference type="Gene3D" id="3.20.20.80">
    <property type="entry name" value="Glycosidases"/>
    <property type="match status" value="1"/>
</dbReference>
<dbReference type="InterPro" id="IPR000322">
    <property type="entry name" value="Glyco_hydro_31_TIM"/>
</dbReference>
<dbReference type="Proteomes" id="UP000184212">
    <property type="component" value="Unassembled WGS sequence"/>
</dbReference>
<dbReference type="InterPro" id="IPR030458">
    <property type="entry name" value="Glyco_hydro_31_AS"/>
</dbReference>
<dbReference type="Pfam" id="PF17137">
    <property type="entry name" value="DUF5110"/>
    <property type="match status" value="1"/>
</dbReference>
<comment type="similarity">
    <text evidence="1 4">Belongs to the glycosyl hydrolase 31 family.</text>
</comment>
<dbReference type="STRING" id="947013.SAMN04488109_0547"/>
<feature type="domain" description="Glycoside hydrolase family 31 TIM barrel" evidence="5">
    <location>
        <begin position="243"/>
        <end position="566"/>
    </location>
</feature>
<dbReference type="SUPFAM" id="SSF74650">
    <property type="entry name" value="Galactose mutarotase-like"/>
    <property type="match status" value="1"/>
</dbReference>
<evidence type="ECO:0000259" key="6">
    <source>
        <dbReference type="Pfam" id="PF13802"/>
    </source>
</evidence>
<dbReference type="InterPro" id="IPR011013">
    <property type="entry name" value="Gal_mutarotase_sf_dom"/>
</dbReference>
<dbReference type="Pfam" id="PF21365">
    <property type="entry name" value="Glyco_hydro_31_3rd"/>
    <property type="match status" value="1"/>
</dbReference>
<dbReference type="CDD" id="cd14752">
    <property type="entry name" value="GH31_N"/>
    <property type="match status" value="1"/>
</dbReference>
<keyword evidence="3 4" id="KW-0326">Glycosidase</keyword>
<protein>
    <submittedName>
        <fullName evidence="9">Alpha-glucosidase</fullName>
    </submittedName>
</protein>
<dbReference type="InterPro" id="IPR033403">
    <property type="entry name" value="DUF5110"/>
</dbReference>
<feature type="domain" description="Glycoside hydrolase family 31 N-terminal" evidence="6">
    <location>
        <begin position="35"/>
        <end position="199"/>
    </location>
</feature>
<dbReference type="EMBL" id="FQWQ01000001">
    <property type="protein sequence ID" value="SHG50099.1"/>
    <property type="molecule type" value="Genomic_DNA"/>
</dbReference>
<dbReference type="PANTHER" id="PTHR22762:SF166">
    <property type="entry name" value="ALPHA-GLUCOSIDASE"/>
    <property type="match status" value="1"/>
</dbReference>
<evidence type="ECO:0000259" key="5">
    <source>
        <dbReference type="Pfam" id="PF01055"/>
    </source>
</evidence>
<evidence type="ECO:0000313" key="10">
    <source>
        <dbReference type="Proteomes" id="UP000184212"/>
    </source>
</evidence>
<feature type="domain" description="DUF5110" evidence="7">
    <location>
        <begin position="676"/>
        <end position="742"/>
    </location>
</feature>
<dbReference type="PANTHER" id="PTHR22762">
    <property type="entry name" value="ALPHA-GLUCOSIDASE"/>
    <property type="match status" value="1"/>
</dbReference>
<dbReference type="GO" id="GO:0005975">
    <property type="term" value="P:carbohydrate metabolic process"/>
    <property type="evidence" value="ECO:0007669"/>
    <property type="project" value="InterPro"/>
</dbReference>
<evidence type="ECO:0000259" key="7">
    <source>
        <dbReference type="Pfam" id="PF17137"/>
    </source>
</evidence>
<dbReference type="Pfam" id="PF13802">
    <property type="entry name" value="Gal_mutarotas_2"/>
    <property type="match status" value="1"/>
</dbReference>
<feature type="domain" description="Glycosyl hydrolase family 31 C-terminal" evidence="8">
    <location>
        <begin position="574"/>
        <end position="661"/>
    </location>
</feature>
<dbReference type="InterPro" id="IPR017853">
    <property type="entry name" value="GH"/>
</dbReference>
<evidence type="ECO:0000259" key="8">
    <source>
        <dbReference type="Pfam" id="PF21365"/>
    </source>
</evidence>
<evidence type="ECO:0000256" key="1">
    <source>
        <dbReference type="ARBA" id="ARBA00007806"/>
    </source>
</evidence>
<accession>A0A1M5KC78</accession>
<evidence type="ECO:0000256" key="4">
    <source>
        <dbReference type="RuleBase" id="RU361185"/>
    </source>
</evidence>
<name>A0A1M5KC78_9BACT</name>
<dbReference type="SUPFAM" id="SSF51445">
    <property type="entry name" value="(Trans)glycosidases"/>
    <property type="match status" value="1"/>
</dbReference>
<dbReference type="GO" id="GO:0030246">
    <property type="term" value="F:carbohydrate binding"/>
    <property type="evidence" value="ECO:0007669"/>
    <property type="project" value="InterPro"/>
</dbReference>
<dbReference type="OrthoDB" id="176168at2"/>
<dbReference type="GO" id="GO:0004553">
    <property type="term" value="F:hydrolase activity, hydrolyzing O-glycosyl compounds"/>
    <property type="evidence" value="ECO:0007669"/>
    <property type="project" value="InterPro"/>
</dbReference>
<evidence type="ECO:0000256" key="3">
    <source>
        <dbReference type="ARBA" id="ARBA00023295"/>
    </source>
</evidence>
<evidence type="ECO:0000313" key="9">
    <source>
        <dbReference type="EMBL" id="SHG50099.1"/>
    </source>
</evidence>
<organism evidence="9 10">
    <name type="scientific">Chryseolinea serpens</name>
    <dbReference type="NCBI Taxonomy" id="947013"/>
    <lineage>
        <taxon>Bacteria</taxon>
        <taxon>Pseudomonadati</taxon>
        <taxon>Bacteroidota</taxon>
        <taxon>Cytophagia</taxon>
        <taxon>Cytophagales</taxon>
        <taxon>Fulvivirgaceae</taxon>
        <taxon>Chryseolinea</taxon>
    </lineage>
</organism>
<dbReference type="SUPFAM" id="SSF51011">
    <property type="entry name" value="Glycosyl hydrolase domain"/>
    <property type="match status" value="1"/>
</dbReference>
<keyword evidence="2 4" id="KW-0378">Hydrolase</keyword>
<dbReference type="InterPro" id="IPR048395">
    <property type="entry name" value="Glyco_hydro_31_C"/>
</dbReference>
<dbReference type="PROSITE" id="PS00129">
    <property type="entry name" value="GLYCOSYL_HYDROL_F31_1"/>
    <property type="match status" value="1"/>
</dbReference>
<proteinExistence type="inferred from homology"/>
<sequence>MANLLKSSLSQSLGTLKKWTSITGGLHGETDQGSFRLLVYNANIIRLSVARVGDAFEDFSYAVTASPEKESHRVTEKDGVVLVTTPALSVEITKSPVRFRFLTPDGKTINEDDPAFGTSWTGEQVTTYKKLQEGERFIGLGEKTGPLDRRGQGYTNWNTDSFAFSTGADPLYATIPFYIGVHHHLSYGIFFDNSHKSFFNFGASNNRFSSFAADGGEMNYYFIYDISVAGIVKHYTHLTGRMEMPPLWSIGFQQCRYSYYPDKEVLTLAQTFRDKDMPADVIVLDIHYMEQYKIFTWSKKDFPEPQKMLEQLKALGFHVVVMCDPGIKVEEGYDTYDSGVKEDVFIRYPDGTNYSGQVWPGWCHFPDFSNPKTRQWWQEQFQAYIAMGLEGFWNDMNEIATWGHMLPENIEMDFDGNKATMRRGRNLYGFLMARSTYEGTKALLKGKRPFNLTRSGFSGVQRYGALWTGDNVAYDEHMILGARMVSNLGLGGVAFAGYDVGGFVGDANTKLYARWISIGSFSPFFRGHSMINSRDSEPWAYGEEVEQISRNYIKFRYQLLPYIYSLFHEATETGMPVQRALALDYTHDFKIYDGQFYNQYLFGPNLLVAPVESTRDFVKVYFPEGKWYSLYDGKPFAGNTEVIVECPAHRLPVYVKAGAIIPMQPVRSHTNEATDTLIVHVYTGGDSRFCYYTDDGGTFAYQQGEFSKRWIIYNDRQKQITFEEVEGMFTSPVKHLAVVVHGLDQSVLHVQVNGEHKAFRHETNTFFAALEKFDPIYDPEPAPYEDVHRVELDYRHGAIVLQW</sequence>
<gene>
    <name evidence="9" type="ORF">SAMN04488109_0547</name>
</gene>
<dbReference type="InterPro" id="IPR025887">
    <property type="entry name" value="Glyco_hydro_31_N_dom"/>
</dbReference>